<dbReference type="AlphaFoldDB" id="B7KHW2"/>
<evidence type="ECO:0000313" key="3">
    <source>
        <dbReference type="Proteomes" id="UP000002384"/>
    </source>
</evidence>
<sequence length="43" mass="4852">MRRSRIPLPPPPPPAPPIGGERGKYFYLEEKPEDLFFVEGAKA</sequence>
<dbReference type="Proteomes" id="UP000002384">
    <property type="component" value="Chromosome"/>
</dbReference>
<feature type="region of interest" description="Disordered" evidence="1">
    <location>
        <begin position="1"/>
        <end position="22"/>
    </location>
</feature>
<reference evidence="3" key="1">
    <citation type="journal article" date="2011" name="MBio">
        <title>Novel metabolic attributes of the genus Cyanothece, comprising a group of unicellular nitrogen-fixing Cyanobacteria.</title>
        <authorList>
            <person name="Bandyopadhyay A."/>
            <person name="Elvitigala T."/>
            <person name="Welsh E."/>
            <person name="Stockel J."/>
            <person name="Liberton M."/>
            <person name="Min H."/>
            <person name="Sherman L.A."/>
            <person name="Pakrasi H.B."/>
        </authorList>
    </citation>
    <scope>NUCLEOTIDE SEQUENCE [LARGE SCALE GENOMIC DNA]</scope>
    <source>
        <strain evidence="3">PCC 7424</strain>
    </source>
</reference>
<feature type="compositionally biased region" description="Pro residues" evidence="1">
    <location>
        <begin position="7"/>
        <end position="17"/>
    </location>
</feature>
<gene>
    <name evidence="2" type="ordered locus">PCC7424_3676</name>
</gene>
<evidence type="ECO:0000256" key="1">
    <source>
        <dbReference type="SAM" id="MobiDB-lite"/>
    </source>
</evidence>
<name>B7KHW2_GLOC7</name>
<accession>B7KHW2</accession>
<proteinExistence type="predicted"/>
<keyword evidence="3" id="KW-1185">Reference proteome</keyword>
<dbReference type="EMBL" id="CP001291">
    <property type="protein sequence ID" value="ACK72059.1"/>
    <property type="molecule type" value="Genomic_DNA"/>
</dbReference>
<dbReference type="KEGG" id="cyc:PCC7424_3676"/>
<protein>
    <submittedName>
        <fullName evidence="2">Uncharacterized protein</fullName>
    </submittedName>
</protein>
<dbReference type="HOGENOM" id="CLU_3232517_0_0_3"/>
<organism evidence="2 3">
    <name type="scientific">Gloeothece citriformis (strain PCC 7424)</name>
    <name type="common">Cyanothece sp. (strain PCC 7424)</name>
    <dbReference type="NCBI Taxonomy" id="65393"/>
    <lineage>
        <taxon>Bacteria</taxon>
        <taxon>Bacillati</taxon>
        <taxon>Cyanobacteriota</taxon>
        <taxon>Cyanophyceae</taxon>
        <taxon>Oscillatoriophycideae</taxon>
        <taxon>Chroococcales</taxon>
        <taxon>Aphanothecaceae</taxon>
        <taxon>Gloeothece</taxon>
        <taxon>Gloeothece citriformis</taxon>
    </lineage>
</organism>
<evidence type="ECO:0000313" key="2">
    <source>
        <dbReference type="EMBL" id="ACK72059.1"/>
    </source>
</evidence>
<dbReference type="STRING" id="65393.PCC7424_3676"/>